<evidence type="ECO:0000313" key="4">
    <source>
        <dbReference type="EMBL" id="KAG6598765.1"/>
    </source>
</evidence>
<keyword evidence="5" id="KW-1185">Reference proteome</keyword>
<gene>
    <name evidence="4" type="ORF">SDJN03_08543</name>
</gene>
<dbReference type="GO" id="GO:0005634">
    <property type="term" value="C:nucleus"/>
    <property type="evidence" value="ECO:0007669"/>
    <property type="project" value="UniProtKB-SubCell"/>
</dbReference>
<keyword evidence="2" id="KW-0539">Nucleus</keyword>
<feature type="non-terminal residue" evidence="4">
    <location>
        <position position="1"/>
    </location>
</feature>
<dbReference type="PANTHER" id="PTHR33172:SF29">
    <property type="entry name" value="OS06G0559400 PROTEIN"/>
    <property type="match status" value="1"/>
</dbReference>
<name>A0AAV6NJ63_9ROSI</name>
<accession>A0AAV6NJ63</accession>
<dbReference type="EMBL" id="JAGKQH010000005">
    <property type="protein sequence ID" value="KAG6598765.1"/>
    <property type="molecule type" value="Genomic_DNA"/>
</dbReference>
<dbReference type="Proteomes" id="UP000685013">
    <property type="component" value="Chromosome 5"/>
</dbReference>
<evidence type="ECO:0000256" key="2">
    <source>
        <dbReference type="ARBA" id="ARBA00023242"/>
    </source>
</evidence>
<evidence type="ECO:0008006" key="6">
    <source>
        <dbReference type="Google" id="ProtNLM"/>
    </source>
</evidence>
<evidence type="ECO:0000256" key="1">
    <source>
        <dbReference type="ARBA" id="ARBA00004123"/>
    </source>
</evidence>
<comment type="caution">
    <text evidence="4">The sequence shown here is derived from an EMBL/GenBank/DDBJ whole genome shotgun (WGS) entry which is preliminary data.</text>
</comment>
<proteinExistence type="predicted"/>
<feature type="compositionally biased region" description="Low complexity" evidence="3">
    <location>
        <begin position="52"/>
        <end position="79"/>
    </location>
</feature>
<dbReference type="InterPro" id="IPR051992">
    <property type="entry name" value="OxStress_Response_Reg"/>
</dbReference>
<protein>
    <recommendedName>
        <fullName evidence="6">Membrane-associated kinase regulator 1</fullName>
    </recommendedName>
</protein>
<evidence type="ECO:0000313" key="5">
    <source>
        <dbReference type="Proteomes" id="UP000685013"/>
    </source>
</evidence>
<sequence length="163" mass="17977">MEFRKLTVDADFATSLFNRKEEKCFIPHLLHFSVVSCSEDSTSSIGSLSSLSSSSSSSLCDDDALSSFSSSSSSSSSLLSRREVCEEQQLLCIKKGLSKFYEGKSRTFSSLSDVKCVEDLAKGENDYRKKYSRITPKATISKKHGRASLATLVSRMDISLRPE</sequence>
<dbReference type="GO" id="GO:0006950">
    <property type="term" value="P:response to stress"/>
    <property type="evidence" value="ECO:0007669"/>
    <property type="project" value="UniProtKB-ARBA"/>
</dbReference>
<evidence type="ECO:0000256" key="3">
    <source>
        <dbReference type="SAM" id="MobiDB-lite"/>
    </source>
</evidence>
<feature type="region of interest" description="Disordered" evidence="3">
    <location>
        <begin position="52"/>
        <end position="81"/>
    </location>
</feature>
<reference evidence="4 5" key="1">
    <citation type="journal article" date="2021" name="Hortic Res">
        <title>The domestication of Cucurbita argyrosperma as revealed by the genome of its wild relative.</title>
        <authorList>
            <person name="Barrera-Redondo J."/>
            <person name="Sanchez-de la Vega G."/>
            <person name="Aguirre-Liguori J.A."/>
            <person name="Castellanos-Morales G."/>
            <person name="Gutierrez-Guerrero Y.T."/>
            <person name="Aguirre-Dugua X."/>
            <person name="Aguirre-Planter E."/>
            <person name="Tenaillon M.I."/>
            <person name="Lira-Saade R."/>
            <person name="Eguiarte L.E."/>
        </authorList>
    </citation>
    <scope>NUCLEOTIDE SEQUENCE [LARGE SCALE GENOMIC DNA]</scope>
    <source>
        <strain evidence="4">JBR-2021</strain>
    </source>
</reference>
<comment type="subcellular location">
    <subcellularLocation>
        <location evidence="1">Nucleus</location>
    </subcellularLocation>
</comment>
<dbReference type="AlphaFoldDB" id="A0AAV6NJ63"/>
<organism evidence="4 5">
    <name type="scientific">Cucurbita argyrosperma subsp. sororia</name>
    <dbReference type="NCBI Taxonomy" id="37648"/>
    <lineage>
        <taxon>Eukaryota</taxon>
        <taxon>Viridiplantae</taxon>
        <taxon>Streptophyta</taxon>
        <taxon>Embryophyta</taxon>
        <taxon>Tracheophyta</taxon>
        <taxon>Spermatophyta</taxon>
        <taxon>Magnoliopsida</taxon>
        <taxon>eudicotyledons</taxon>
        <taxon>Gunneridae</taxon>
        <taxon>Pentapetalae</taxon>
        <taxon>rosids</taxon>
        <taxon>fabids</taxon>
        <taxon>Cucurbitales</taxon>
        <taxon>Cucurbitaceae</taxon>
        <taxon>Cucurbiteae</taxon>
        <taxon>Cucurbita</taxon>
    </lineage>
</organism>
<dbReference type="PANTHER" id="PTHR33172">
    <property type="entry name" value="OS08G0516900 PROTEIN"/>
    <property type="match status" value="1"/>
</dbReference>